<dbReference type="EMBL" id="KN837133">
    <property type="protein sequence ID" value="KIJ41971.1"/>
    <property type="molecule type" value="Genomic_DNA"/>
</dbReference>
<gene>
    <name evidence="1" type="ORF">M422DRAFT_171671</name>
</gene>
<protein>
    <submittedName>
        <fullName evidence="1">Uncharacterized protein</fullName>
    </submittedName>
</protein>
<name>A0A0C9VUN8_SPHS4</name>
<reference evidence="1 2" key="1">
    <citation type="submission" date="2014-06" db="EMBL/GenBank/DDBJ databases">
        <title>Evolutionary Origins and Diversification of the Mycorrhizal Mutualists.</title>
        <authorList>
            <consortium name="DOE Joint Genome Institute"/>
            <consortium name="Mycorrhizal Genomics Consortium"/>
            <person name="Kohler A."/>
            <person name="Kuo A."/>
            <person name="Nagy L.G."/>
            <person name="Floudas D."/>
            <person name="Copeland A."/>
            <person name="Barry K.W."/>
            <person name="Cichocki N."/>
            <person name="Veneault-Fourrey C."/>
            <person name="LaButti K."/>
            <person name="Lindquist E.A."/>
            <person name="Lipzen A."/>
            <person name="Lundell T."/>
            <person name="Morin E."/>
            <person name="Murat C."/>
            <person name="Riley R."/>
            <person name="Ohm R."/>
            <person name="Sun H."/>
            <person name="Tunlid A."/>
            <person name="Henrissat B."/>
            <person name="Grigoriev I.V."/>
            <person name="Hibbett D.S."/>
            <person name="Martin F."/>
        </authorList>
    </citation>
    <scope>NUCLEOTIDE SEQUENCE [LARGE SCALE GENOMIC DNA]</scope>
    <source>
        <strain evidence="1 2">SS14</strain>
    </source>
</reference>
<dbReference type="AlphaFoldDB" id="A0A0C9VUN8"/>
<dbReference type="OrthoDB" id="10249672at2759"/>
<evidence type="ECO:0000313" key="2">
    <source>
        <dbReference type="Proteomes" id="UP000054279"/>
    </source>
</evidence>
<sequence>MPFVQSMKSRIANFGVETALNRTLPFAEAPVLNELLPYLKRSVGYVDADVLSVDEARTHEGEQGFSKNIIDSAEPGTPAFEFRNV</sequence>
<keyword evidence="2" id="KW-1185">Reference proteome</keyword>
<accession>A0A0C9VUN8</accession>
<evidence type="ECO:0000313" key="1">
    <source>
        <dbReference type="EMBL" id="KIJ41971.1"/>
    </source>
</evidence>
<dbReference type="HOGENOM" id="CLU_193166_0_0_1"/>
<organism evidence="1 2">
    <name type="scientific">Sphaerobolus stellatus (strain SS14)</name>
    <dbReference type="NCBI Taxonomy" id="990650"/>
    <lineage>
        <taxon>Eukaryota</taxon>
        <taxon>Fungi</taxon>
        <taxon>Dikarya</taxon>
        <taxon>Basidiomycota</taxon>
        <taxon>Agaricomycotina</taxon>
        <taxon>Agaricomycetes</taxon>
        <taxon>Phallomycetidae</taxon>
        <taxon>Geastrales</taxon>
        <taxon>Sphaerobolaceae</taxon>
        <taxon>Sphaerobolus</taxon>
    </lineage>
</organism>
<dbReference type="Proteomes" id="UP000054279">
    <property type="component" value="Unassembled WGS sequence"/>
</dbReference>
<proteinExistence type="predicted"/>